<comment type="caution">
    <text evidence="1">The sequence shown here is derived from an EMBL/GenBank/DDBJ whole genome shotgun (WGS) entry which is preliminary data.</text>
</comment>
<evidence type="ECO:0000313" key="2">
    <source>
        <dbReference type="Proteomes" id="UP001345013"/>
    </source>
</evidence>
<reference evidence="1 2" key="1">
    <citation type="submission" date="2023-08" db="EMBL/GenBank/DDBJ databases">
        <title>Black Yeasts Isolated from many extreme environments.</title>
        <authorList>
            <person name="Coleine C."/>
            <person name="Stajich J.E."/>
            <person name="Selbmann L."/>
        </authorList>
    </citation>
    <scope>NUCLEOTIDE SEQUENCE [LARGE SCALE GENOMIC DNA]</scope>
    <source>
        <strain evidence="1 2">CCFEE 5885</strain>
    </source>
</reference>
<keyword evidence="2" id="KW-1185">Reference proteome</keyword>
<organism evidence="1 2">
    <name type="scientific">Lithohypha guttulata</name>
    <dbReference type="NCBI Taxonomy" id="1690604"/>
    <lineage>
        <taxon>Eukaryota</taxon>
        <taxon>Fungi</taxon>
        <taxon>Dikarya</taxon>
        <taxon>Ascomycota</taxon>
        <taxon>Pezizomycotina</taxon>
        <taxon>Eurotiomycetes</taxon>
        <taxon>Chaetothyriomycetidae</taxon>
        <taxon>Chaetothyriales</taxon>
        <taxon>Trichomeriaceae</taxon>
        <taxon>Lithohypha</taxon>
    </lineage>
</organism>
<dbReference type="Proteomes" id="UP001345013">
    <property type="component" value="Unassembled WGS sequence"/>
</dbReference>
<protein>
    <submittedName>
        <fullName evidence="1">Uncharacterized protein</fullName>
    </submittedName>
</protein>
<proteinExistence type="predicted"/>
<dbReference type="EMBL" id="JAVRRG010000005">
    <property type="protein sequence ID" value="KAK5100841.1"/>
    <property type="molecule type" value="Genomic_DNA"/>
</dbReference>
<gene>
    <name evidence="1" type="ORF">LTR24_000688</name>
</gene>
<evidence type="ECO:0000313" key="1">
    <source>
        <dbReference type="EMBL" id="KAK5100841.1"/>
    </source>
</evidence>
<name>A0ABR0KMQ4_9EURO</name>
<sequence>MNMPTTLVTAVVAATTTTTTTTPAIQSINPNTNTGAITDDRKPFQSDVRVQGFLCTLIPSLDVCHGPLPDPCALDPRLAICQDAALVKPSISARDMRRPSIELTMEKEVWGELKTEFGDGFEDTNITKVDQMSRRDEK</sequence>
<accession>A0ABR0KMQ4</accession>